<dbReference type="Proteomes" id="UP000053690">
    <property type="component" value="Unassembled WGS sequence"/>
</dbReference>
<keyword evidence="7" id="KW-0175">Coiled coil</keyword>
<evidence type="ECO:0000256" key="5">
    <source>
        <dbReference type="ARBA" id="ARBA00023136"/>
    </source>
</evidence>
<keyword evidence="3" id="KW-0547">Nucleotide-binding</keyword>
<dbReference type="Pfam" id="PF00211">
    <property type="entry name" value="Guanylate_cyc"/>
    <property type="match status" value="1"/>
</dbReference>
<keyword evidence="6" id="KW-0456">Lyase</keyword>
<dbReference type="Gene3D" id="3.30.70.1230">
    <property type="entry name" value="Nucleotide cyclase"/>
    <property type="match status" value="1"/>
</dbReference>
<feature type="coiled-coil region" evidence="7">
    <location>
        <begin position="117"/>
        <end position="144"/>
    </location>
</feature>
<evidence type="ECO:0000256" key="2">
    <source>
        <dbReference type="ARBA" id="ARBA00022692"/>
    </source>
</evidence>
<evidence type="ECO:0000313" key="10">
    <source>
        <dbReference type="Proteomes" id="UP000053690"/>
    </source>
</evidence>
<evidence type="ECO:0000256" key="6">
    <source>
        <dbReference type="ARBA" id="ARBA00023239"/>
    </source>
</evidence>
<dbReference type="SMART" id="SM00044">
    <property type="entry name" value="CYCc"/>
    <property type="match status" value="1"/>
</dbReference>
<comment type="caution">
    <text evidence="9">The sequence shown here is derived from an EMBL/GenBank/DDBJ whole genome shotgun (WGS) entry which is preliminary data.</text>
</comment>
<dbReference type="PANTHER" id="PTHR11920">
    <property type="entry name" value="GUANYLYL CYCLASE"/>
    <property type="match status" value="1"/>
</dbReference>
<dbReference type="STRING" id="1685378.AVO44_08045"/>
<dbReference type="PANTHER" id="PTHR11920:SF335">
    <property type="entry name" value="GUANYLATE CYCLASE"/>
    <property type="match status" value="1"/>
</dbReference>
<evidence type="ECO:0000313" key="9">
    <source>
        <dbReference type="EMBL" id="KUJ80106.1"/>
    </source>
</evidence>
<protein>
    <submittedName>
        <fullName evidence="9">Adenylate cyclase</fullName>
    </submittedName>
</protein>
<dbReference type="InterPro" id="IPR050401">
    <property type="entry name" value="Cyclic_nucleotide_synthase"/>
</dbReference>
<dbReference type="GO" id="GO:0016020">
    <property type="term" value="C:membrane"/>
    <property type="evidence" value="ECO:0007669"/>
    <property type="project" value="UniProtKB-SubCell"/>
</dbReference>
<evidence type="ECO:0000259" key="8">
    <source>
        <dbReference type="PROSITE" id="PS50125"/>
    </source>
</evidence>
<dbReference type="GO" id="GO:0035556">
    <property type="term" value="P:intracellular signal transduction"/>
    <property type="evidence" value="ECO:0007669"/>
    <property type="project" value="InterPro"/>
</dbReference>
<dbReference type="Gene3D" id="6.10.250.780">
    <property type="match status" value="1"/>
</dbReference>
<dbReference type="PROSITE" id="PS50125">
    <property type="entry name" value="GUANYLATE_CYCLASE_2"/>
    <property type="match status" value="1"/>
</dbReference>
<reference evidence="10" key="1">
    <citation type="submission" date="2015-12" db="EMBL/GenBank/DDBJ databases">
        <authorList>
            <person name="Zhang G."/>
            <person name="Stingl U."/>
        </authorList>
    </citation>
    <scope>NUCLEOTIDE SEQUENCE [LARGE SCALE GENOMIC DNA]</scope>
    <source>
        <strain evidence="10">ZGT108</strain>
    </source>
</reference>
<dbReference type="InterPro" id="IPR001054">
    <property type="entry name" value="A/G_cyclase"/>
</dbReference>
<keyword evidence="5" id="KW-0472">Membrane</keyword>
<feature type="domain" description="Guanylate cyclase" evidence="8">
    <location>
        <begin position="169"/>
        <end position="296"/>
    </location>
</feature>
<evidence type="ECO:0000256" key="4">
    <source>
        <dbReference type="ARBA" id="ARBA00022989"/>
    </source>
</evidence>
<keyword evidence="10" id="KW-1185">Reference proteome</keyword>
<dbReference type="CDD" id="cd07302">
    <property type="entry name" value="CHD"/>
    <property type="match status" value="1"/>
</dbReference>
<name>A0A0X3TZW2_9RHOB</name>
<comment type="subcellular location">
    <subcellularLocation>
        <location evidence="1">Membrane</location>
    </subcellularLocation>
</comment>
<dbReference type="GO" id="GO:0000166">
    <property type="term" value="F:nucleotide binding"/>
    <property type="evidence" value="ECO:0007669"/>
    <property type="project" value="UniProtKB-KW"/>
</dbReference>
<dbReference type="RefSeq" id="WP_068335093.1">
    <property type="nucleotide sequence ID" value="NZ_LQBP01000003.1"/>
</dbReference>
<dbReference type="InterPro" id="IPR029787">
    <property type="entry name" value="Nucleotide_cyclase"/>
</dbReference>
<proteinExistence type="predicted"/>
<evidence type="ECO:0000256" key="1">
    <source>
        <dbReference type="ARBA" id="ARBA00004370"/>
    </source>
</evidence>
<dbReference type="AlphaFoldDB" id="A0A0X3TZW2"/>
<dbReference type="OrthoDB" id="315417at2"/>
<keyword evidence="2" id="KW-0812">Transmembrane</keyword>
<dbReference type="GO" id="GO:0009190">
    <property type="term" value="P:cyclic nucleotide biosynthetic process"/>
    <property type="evidence" value="ECO:0007669"/>
    <property type="project" value="InterPro"/>
</dbReference>
<dbReference type="SUPFAM" id="SSF55073">
    <property type="entry name" value="Nucleotide cyclase"/>
    <property type="match status" value="1"/>
</dbReference>
<gene>
    <name evidence="9" type="ORF">AVO44_08045</name>
</gene>
<dbReference type="GO" id="GO:0004016">
    <property type="term" value="F:adenylate cyclase activity"/>
    <property type="evidence" value="ECO:0007669"/>
    <property type="project" value="UniProtKB-ARBA"/>
</dbReference>
<dbReference type="EMBL" id="LQBP01000003">
    <property type="protein sequence ID" value="KUJ80106.1"/>
    <property type="molecule type" value="Genomic_DNA"/>
</dbReference>
<keyword evidence="4" id="KW-1133">Transmembrane helix</keyword>
<evidence type="ECO:0000256" key="3">
    <source>
        <dbReference type="ARBA" id="ARBA00022741"/>
    </source>
</evidence>
<organism evidence="9 10">
    <name type="scientific">Ruegeria profundi</name>
    <dbReference type="NCBI Taxonomy" id="1685378"/>
    <lineage>
        <taxon>Bacteria</taxon>
        <taxon>Pseudomonadati</taxon>
        <taxon>Pseudomonadota</taxon>
        <taxon>Alphaproteobacteria</taxon>
        <taxon>Rhodobacterales</taxon>
        <taxon>Roseobacteraceae</taxon>
        <taxon>Ruegeria</taxon>
    </lineage>
</organism>
<accession>A0A0X3TZW2</accession>
<sequence>MSILAINEQLLRAIGVGVAVVRASDFSFVFQNGPFSDWFGTPEKGQTLLDLLPSLDSRELDDVKQSGLRYSVELQIKPKRRTLILATTVSLASGLSEQVLVIECQNITRIRELESMIDSYSTMVERNTRELEREKERVERLLLNLMPRAVYEEFKTFGVVTPQLYDQVSVVMLDFVGFTDFAAKTDPTVTLSELNDIFTAFDRIVEQFGCERIKTIGDAYLAVSGMPDATPDHATAVAHCAVRFLRYLERRNESHPHKWQARIGLGMGAAVGSVVGIQKYVYDVFGPAVNIAARLQVFANPMHIVAPEEMKYALIDEFQVSDIGRVDIKGMGEMNLINVSSGLSVPMRKSRF</sequence>
<evidence type="ECO:0000256" key="7">
    <source>
        <dbReference type="SAM" id="Coils"/>
    </source>
</evidence>